<dbReference type="eggNOG" id="KOG1293">
    <property type="taxonomic scope" value="Eukaryota"/>
</dbReference>
<dbReference type="GO" id="GO:0005737">
    <property type="term" value="C:cytoplasm"/>
    <property type="evidence" value="ECO:0007669"/>
    <property type="project" value="UniProtKB-SubCell"/>
</dbReference>
<protein>
    <submittedName>
        <fullName evidence="6">Vacuolar import and degradation protein Vid28</fullName>
    </submittedName>
</protein>
<keyword evidence="4" id="KW-0677">Repeat</keyword>
<gene>
    <name evidence="6" type="ORF">SOCG_03003</name>
</gene>
<evidence type="ECO:0000256" key="3">
    <source>
        <dbReference type="ARBA" id="ARBA00022490"/>
    </source>
</evidence>
<keyword evidence="3" id="KW-0963">Cytoplasm</keyword>
<name>S9R647_SCHOY</name>
<dbReference type="InterPro" id="IPR038739">
    <property type="entry name" value="ARMC8/Vid28"/>
</dbReference>
<dbReference type="PANTHER" id="PTHR15651">
    <property type="entry name" value="ARMADILLO REPEAT-CONTAINING PROTEIN 8"/>
    <property type="match status" value="1"/>
</dbReference>
<dbReference type="OMA" id="KYEVFIV"/>
<dbReference type="RefSeq" id="XP_013016947.1">
    <property type="nucleotide sequence ID" value="XM_013161493.1"/>
</dbReference>
<dbReference type="SUPFAM" id="SSF48371">
    <property type="entry name" value="ARM repeat"/>
    <property type="match status" value="2"/>
</dbReference>
<evidence type="ECO:0000256" key="5">
    <source>
        <dbReference type="ARBA" id="ARBA00023242"/>
    </source>
</evidence>
<dbReference type="InterPro" id="IPR016024">
    <property type="entry name" value="ARM-type_fold"/>
</dbReference>
<reference evidence="6 7" key="1">
    <citation type="journal article" date="2011" name="Science">
        <title>Comparative functional genomics of the fission yeasts.</title>
        <authorList>
            <person name="Rhind N."/>
            <person name="Chen Z."/>
            <person name="Yassour M."/>
            <person name="Thompson D.A."/>
            <person name="Haas B.J."/>
            <person name="Habib N."/>
            <person name="Wapinski I."/>
            <person name="Roy S."/>
            <person name="Lin M.F."/>
            <person name="Heiman D.I."/>
            <person name="Young S.K."/>
            <person name="Furuya K."/>
            <person name="Guo Y."/>
            <person name="Pidoux A."/>
            <person name="Chen H.M."/>
            <person name="Robbertse B."/>
            <person name="Goldberg J.M."/>
            <person name="Aoki K."/>
            <person name="Bayne E.H."/>
            <person name="Berlin A.M."/>
            <person name="Desjardins C.A."/>
            <person name="Dobbs E."/>
            <person name="Dukaj L."/>
            <person name="Fan L."/>
            <person name="FitzGerald M.G."/>
            <person name="French C."/>
            <person name="Gujja S."/>
            <person name="Hansen K."/>
            <person name="Keifenheim D."/>
            <person name="Levin J.Z."/>
            <person name="Mosher R.A."/>
            <person name="Mueller C.A."/>
            <person name="Pfiffner J."/>
            <person name="Priest M."/>
            <person name="Russ C."/>
            <person name="Smialowska A."/>
            <person name="Swoboda P."/>
            <person name="Sykes S.M."/>
            <person name="Vaughn M."/>
            <person name="Vengrova S."/>
            <person name="Yoder R."/>
            <person name="Zeng Q."/>
            <person name="Allshire R."/>
            <person name="Baulcombe D."/>
            <person name="Birren B.W."/>
            <person name="Brown W."/>
            <person name="Ekwall K."/>
            <person name="Kellis M."/>
            <person name="Leatherwood J."/>
            <person name="Levin H."/>
            <person name="Margalit H."/>
            <person name="Martienssen R."/>
            <person name="Nieduszynski C.A."/>
            <person name="Spatafora J.W."/>
            <person name="Friedman N."/>
            <person name="Dalgaard J.Z."/>
            <person name="Baumann P."/>
            <person name="Niki H."/>
            <person name="Regev A."/>
            <person name="Nusbaum C."/>
        </authorList>
    </citation>
    <scope>NUCLEOTIDE SEQUENCE [LARGE SCALE GENOMIC DNA]</scope>
    <source>
        <strain evidence="7">yFS286</strain>
    </source>
</reference>
<dbReference type="Gene3D" id="1.25.10.10">
    <property type="entry name" value="Leucine-rich Repeat Variant"/>
    <property type="match status" value="2"/>
</dbReference>
<dbReference type="GO" id="GO:0034657">
    <property type="term" value="C:GID complex"/>
    <property type="evidence" value="ECO:0007669"/>
    <property type="project" value="TreeGrafter"/>
</dbReference>
<dbReference type="GO" id="GO:0043161">
    <property type="term" value="P:proteasome-mediated ubiquitin-dependent protein catabolic process"/>
    <property type="evidence" value="ECO:0007669"/>
    <property type="project" value="TreeGrafter"/>
</dbReference>
<keyword evidence="7" id="KW-1185">Reference proteome</keyword>
<dbReference type="Proteomes" id="UP000016088">
    <property type="component" value="Unassembled WGS sequence"/>
</dbReference>
<dbReference type="OrthoDB" id="5559898at2759"/>
<accession>S9R647</accession>
<organism evidence="6 7">
    <name type="scientific">Schizosaccharomyces octosporus (strain yFS286)</name>
    <name type="common">Fission yeast</name>
    <name type="synonym">Octosporomyces octosporus</name>
    <dbReference type="NCBI Taxonomy" id="483514"/>
    <lineage>
        <taxon>Eukaryota</taxon>
        <taxon>Fungi</taxon>
        <taxon>Dikarya</taxon>
        <taxon>Ascomycota</taxon>
        <taxon>Taphrinomycotina</taxon>
        <taxon>Schizosaccharomycetes</taxon>
        <taxon>Schizosaccharomycetales</taxon>
        <taxon>Schizosaccharomycetaceae</taxon>
        <taxon>Schizosaccharomyces</taxon>
    </lineage>
</organism>
<dbReference type="InterPro" id="IPR000225">
    <property type="entry name" value="Armadillo"/>
</dbReference>
<dbReference type="HOGENOM" id="CLU_373909_0_0_1"/>
<proteinExistence type="predicted"/>
<dbReference type="AlphaFoldDB" id="S9R647"/>
<evidence type="ECO:0000256" key="2">
    <source>
        <dbReference type="ARBA" id="ARBA00004496"/>
    </source>
</evidence>
<dbReference type="EMBL" id="KE503206">
    <property type="protein sequence ID" value="EPX73785.1"/>
    <property type="molecule type" value="Genomic_DNA"/>
</dbReference>
<dbReference type="GO" id="GO:0005634">
    <property type="term" value="C:nucleus"/>
    <property type="evidence" value="ECO:0007669"/>
    <property type="project" value="UniProtKB-SubCell"/>
</dbReference>
<evidence type="ECO:0000313" key="7">
    <source>
        <dbReference type="Proteomes" id="UP000016088"/>
    </source>
</evidence>
<dbReference type="GeneID" id="25031977"/>
<dbReference type="PANTHER" id="PTHR15651:SF7">
    <property type="entry name" value="ARMADILLO REPEAT-CONTAINING PROTEIN 8"/>
    <property type="match status" value="1"/>
</dbReference>
<evidence type="ECO:0000256" key="1">
    <source>
        <dbReference type="ARBA" id="ARBA00004123"/>
    </source>
</evidence>
<evidence type="ECO:0000313" key="6">
    <source>
        <dbReference type="EMBL" id="EPX73785.1"/>
    </source>
</evidence>
<evidence type="ECO:0000256" key="4">
    <source>
        <dbReference type="ARBA" id="ARBA00022737"/>
    </source>
</evidence>
<keyword evidence="5" id="KW-0539">Nucleus</keyword>
<dbReference type="SMART" id="SM00185">
    <property type="entry name" value="ARM"/>
    <property type="match status" value="3"/>
</dbReference>
<sequence length="771" mass="87712">MEESIEFFSEDKLALVISDQKELLRNIIPLKNWVIGRNDRKELAIEAGAPKVLLNLFSSKESSLEEKYEVFIVLNSLMSNDKKAFVHFLRPEDLLSVIELVSVEDDVPKNVLIIILKVFTIMLSFDQAAEFVTQVHFSRLFNRLFDLYCLPAQKKYPLFDDIQISSLAASVLDHMVSSRNPQVHSVPSFCNTIFSIIAYTSKLKESVRYRYFKSCDTLIVNSLAILNSYFKVFSLRAKLPQSIELEVETDYEELESLKNLRFSLFGDKMSEQIFELFSLAREYHSSIRLLALSCIVTLYKSGILGKDSEEDIKFIVIPILIRLFSQSQETQQIAPRLLAMLVNENEAMQKVAANANVIISSKELLDKVVKHSNEEYPITEAGCLTDALRLPTNTKEQNDLIMESLLLFIAALTTSKDEYRKMVVDANYLPIIIDALSNDSKDIRKAACECILSLSRSVYILRTGLAEADLNEPLMKLLIDSDVRVQSSAMAVICNLLLKFSPLRHKFLTPDFINVLVANTAAKDKSLRRKAVWALRNSVYENDEILKREIIQKLGRNQVLKLCSDEDIGVQEQILQVFRNFACPKGEGVYEFLEVISLPVLLNVIYEKLLTRNSLLIEPCIFTLVHIASSDDEFRDAILEEKNILLLIKDTMLKETECYRAEHLSDNSSSTGGSEMELQDDEYDVEMRPAYDILEDDTLESSSGILLAGIWLCISLLVPNQMSTPTEEDIQGAKILRELGFEDCLFLLQNHPSPDVRERVKDALARIHVFN</sequence>
<dbReference type="VEuPathDB" id="FungiDB:SOCG_03003"/>
<dbReference type="InterPro" id="IPR011989">
    <property type="entry name" value="ARM-like"/>
</dbReference>
<comment type="subcellular location">
    <subcellularLocation>
        <location evidence="2">Cytoplasm</location>
    </subcellularLocation>
    <subcellularLocation>
        <location evidence="1">Nucleus</location>
    </subcellularLocation>
</comment>